<name>A0A3N0DT97_9ACTN</name>
<dbReference type="Gene3D" id="3.30.70.1060">
    <property type="entry name" value="Dimeric alpha+beta barrel"/>
    <property type="match status" value="1"/>
</dbReference>
<dbReference type="InterPro" id="IPR005545">
    <property type="entry name" value="YCII"/>
</dbReference>
<evidence type="ECO:0000313" key="4">
    <source>
        <dbReference type="Proteomes" id="UP000277094"/>
    </source>
</evidence>
<feature type="domain" description="YCII-related" evidence="2">
    <location>
        <begin position="26"/>
        <end position="117"/>
    </location>
</feature>
<proteinExistence type="inferred from homology"/>
<comment type="similarity">
    <text evidence="1">Belongs to the YciI family.</text>
</comment>
<dbReference type="InterPro" id="IPR011008">
    <property type="entry name" value="Dimeric_a/b-barrel"/>
</dbReference>
<gene>
    <name evidence="3" type="ORF">EFL95_07315</name>
</gene>
<dbReference type="Pfam" id="PF03795">
    <property type="entry name" value="YCII"/>
    <property type="match status" value="1"/>
</dbReference>
<reference evidence="3 4" key="1">
    <citation type="submission" date="2018-11" db="EMBL/GenBank/DDBJ databases">
        <authorList>
            <person name="Li F."/>
        </authorList>
    </citation>
    <scope>NUCLEOTIDE SEQUENCE [LARGE SCALE GENOMIC DNA]</scope>
    <source>
        <strain evidence="3 4">KIS18-7</strain>
    </source>
</reference>
<dbReference type="AlphaFoldDB" id="A0A3N0DT97"/>
<dbReference type="EMBL" id="RJSG01000002">
    <property type="protein sequence ID" value="RNL78864.1"/>
    <property type="molecule type" value="Genomic_DNA"/>
</dbReference>
<evidence type="ECO:0000259" key="2">
    <source>
        <dbReference type="Pfam" id="PF03795"/>
    </source>
</evidence>
<protein>
    <submittedName>
        <fullName evidence="3">YciI family protein</fullName>
    </submittedName>
</protein>
<dbReference type="RefSeq" id="WP_123233366.1">
    <property type="nucleotide sequence ID" value="NZ_RJSG01000002.1"/>
</dbReference>
<dbReference type="Proteomes" id="UP000277094">
    <property type="component" value="Unassembled WGS sequence"/>
</dbReference>
<evidence type="ECO:0000313" key="3">
    <source>
        <dbReference type="EMBL" id="RNL78864.1"/>
    </source>
</evidence>
<dbReference type="SUPFAM" id="SSF54909">
    <property type="entry name" value="Dimeric alpha+beta barrel"/>
    <property type="match status" value="1"/>
</dbReference>
<keyword evidence="4" id="KW-1185">Reference proteome</keyword>
<dbReference type="PANTHER" id="PTHR35174">
    <property type="entry name" value="BLL7171 PROTEIN-RELATED"/>
    <property type="match status" value="1"/>
</dbReference>
<organism evidence="3 4">
    <name type="scientific">Nocardioides marmorisolisilvae</name>
    <dbReference type="NCBI Taxonomy" id="1542737"/>
    <lineage>
        <taxon>Bacteria</taxon>
        <taxon>Bacillati</taxon>
        <taxon>Actinomycetota</taxon>
        <taxon>Actinomycetes</taxon>
        <taxon>Propionibacteriales</taxon>
        <taxon>Nocardioidaceae</taxon>
        <taxon>Nocardioides</taxon>
    </lineage>
</organism>
<dbReference type="OrthoDB" id="668782at2"/>
<comment type="caution">
    <text evidence="3">The sequence shown here is derived from an EMBL/GenBank/DDBJ whole genome shotgun (WGS) entry which is preliminary data.</text>
</comment>
<dbReference type="PANTHER" id="PTHR35174:SF3">
    <property type="entry name" value="BLL7171 PROTEIN"/>
    <property type="match status" value="1"/>
</dbReference>
<accession>A0A3N0DT97</accession>
<sequence>MTTYLLSVHHDLGVTDEWVPEGMTEAEVQQSYEDTGKFNEELKASGHWVFAGGLEPPASATVVDNRQGANVITDGPYAETKEQLGGFWVIEAADLDEALAIAARGSFACKGSVEVRPFQGLA</sequence>
<evidence type="ECO:0000256" key="1">
    <source>
        <dbReference type="ARBA" id="ARBA00007689"/>
    </source>
</evidence>